<dbReference type="AlphaFoldDB" id="A0AAV5HGV7"/>
<name>A0AAV5HGV7_9ROSI</name>
<evidence type="ECO:0000256" key="7">
    <source>
        <dbReference type="PIRSR" id="PIRSR602401-1"/>
    </source>
</evidence>
<keyword evidence="11" id="KW-1185">Reference proteome</keyword>
<comment type="caution">
    <text evidence="10">The sequence shown here is derived from an EMBL/GenBank/DDBJ whole genome shotgun (WGS) entry which is preliminary data.</text>
</comment>
<keyword evidence="3 7" id="KW-0479">Metal-binding</keyword>
<dbReference type="InterPro" id="IPR050651">
    <property type="entry name" value="Plant_Cytochrome_P450_Monoox"/>
</dbReference>
<evidence type="ECO:0008006" key="12">
    <source>
        <dbReference type="Google" id="ProtNLM"/>
    </source>
</evidence>
<dbReference type="GO" id="GO:0016709">
    <property type="term" value="F:oxidoreductase activity, acting on paired donors, with incorporation or reduction of molecular oxygen, NAD(P)H as one donor, and incorporation of one atom of oxygen"/>
    <property type="evidence" value="ECO:0007669"/>
    <property type="project" value="UniProtKB-ARBA"/>
</dbReference>
<dbReference type="PRINTS" id="PR00385">
    <property type="entry name" value="P450"/>
</dbReference>
<protein>
    <recommendedName>
        <fullName evidence="12">Cytochrome P450</fullName>
    </recommendedName>
</protein>
<dbReference type="GO" id="GO:0020037">
    <property type="term" value="F:heme binding"/>
    <property type="evidence" value="ECO:0007669"/>
    <property type="project" value="InterPro"/>
</dbReference>
<proteinExistence type="inferred from homology"/>
<dbReference type="PROSITE" id="PS00086">
    <property type="entry name" value="CYTOCHROME_P450"/>
    <property type="match status" value="1"/>
</dbReference>
<evidence type="ECO:0000256" key="4">
    <source>
        <dbReference type="ARBA" id="ARBA00023002"/>
    </source>
</evidence>
<evidence type="ECO:0000313" key="10">
    <source>
        <dbReference type="EMBL" id="GKU86000.1"/>
    </source>
</evidence>
<dbReference type="InterPro" id="IPR017972">
    <property type="entry name" value="Cyt_P450_CS"/>
</dbReference>
<dbReference type="PANTHER" id="PTHR47947:SF25">
    <property type="entry name" value="DIMETHYLNONATRIENE SYNTHASE"/>
    <property type="match status" value="1"/>
</dbReference>
<keyword evidence="6 8" id="KW-0503">Monooxygenase</keyword>
<keyword evidence="4 8" id="KW-0560">Oxidoreductase</keyword>
<dbReference type="InterPro" id="IPR002401">
    <property type="entry name" value="Cyt_P450_E_grp-I"/>
</dbReference>
<dbReference type="Gene3D" id="1.10.630.10">
    <property type="entry name" value="Cytochrome P450"/>
    <property type="match status" value="1"/>
</dbReference>
<reference evidence="10 11" key="1">
    <citation type="journal article" date="2021" name="Commun. Biol.">
        <title>The genome of Shorea leprosula (Dipterocarpaceae) highlights the ecological relevance of drought in aseasonal tropical rainforests.</title>
        <authorList>
            <person name="Ng K.K.S."/>
            <person name="Kobayashi M.J."/>
            <person name="Fawcett J.A."/>
            <person name="Hatakeyama M."/>
            <person name="Paape T."/>
            <person name="Ng C.H."/>
            <person name="Ang C.C."/>
            <person name="Tnah L.H."/>
            <person name="Lee C.T."/>
            <person name="Nishiyama T."/>
            <person name="Sese J."/>
            <person name="O'Brien M.J."/>
            <person name="Copetti D."/>
            <person name="Mohd Noor M.I."/>
            <person name="Ong R.C."/>
            <person name="Putra M."/>
            <person name="Sireger I.Z."/>
            <person name="Indrioko S."/>
            <person name="Kosugi Y."/>
            <person name="Izuno A."/>
            <person name="Isagi Y."/>
            <person name="Lee S.L."/>
            <person name="Shimizu K.K."/>
        </authorList>
    </citation>
    <scope>NUCLEOTIDE SEQUENCE [LARGE SCALE GENOMIC DNA]</scope>
    <source>
        <strain evidence="10">214</strain>
    </source>
</reference>
<feature type="chain" id="PRO_5043921403" description="Cytochrome P450" evidence="9">
    <location>
        <begin position="27"/>
        <end position="522"/>
    </location>
</feature>
<organism evidence="10 11">
    <name type="scientific">Rubroshorea leprosula</name>
    <dbReference type="NCBI Taxonomy" id="152421"/>
    <lineage>
        <taxon>Eukaryota</taxon>
        <taxon>Viridiplantae</taxon>
        <taxon>Streptophyta</taxon>
        <taxon>Embryophyta</taxon>
        <taxon>Tracheophyta</taxon>
        <taxon>Spermatophyta</taxon>
        <taxon>Magnoliopsida</taxon>
        <taxon>eudicotyledons</taxon>
        <taxon>Gunneridae</taxon>
        <taxon>Pentapetalae</taxon>
        <taxon>rosids</taxon>
        <taxon>malvids</taxon>
        <taxon>Malvales</taxon>
        <taxon>Dipterocarpaceae</taxon>
        <taxon>Rubroshorea</taxon>
    </lineage>
</organism>
<dbReference type="Pfam" id="PF00067">
    <property type="entry name" value="p450"/>
    <property type="match status" value="1"/>
</dbReference>
<evidence type="ECO:0000256" key="2">
    <source>
        <dbReference type="ARBA" id="ARBA00022617"/>
    </source>
</evidence>
<keyword evidence="5 7" id="KW-0408">Iron</keyword>
<dbReference type="CDD" id="cd20654">
    <property type="entry name" value="CYP82"/>
    <property type="match status" value="1"/>
</dbReference>
<accession>A0AAV5HGV7</accession>
<dbReference type="GO" id="GO:0046246">
    <property type="term" value="P:terpene biosynthetic process"/>
    <property type="evidence" value="ECO:0007669"/>
    <property type="project" value="TreeGrafter"/>
</dbReference>
<sequence length="522" mass="58830">MDFNSYIQTTLLVFSLLLLIFSRKKAARNYKSGKVGAPEPTGAWPVLGHLHMLRGPDPVCKKMGAIADKYGPVYSLKLGNHRLLVVSSWEVARDCFTTNDRALATRPSIAAGKYMGYNNAILALAPYGDYWRYIRKVATIELFSAHRLEQLSHVRFSEVGLFIKDLSKLCNGSWVEVDMSKLLEGLTFNLILRMIVGKRFSGNNCKEDDNMAQRYKRAIKEAIELSGVFVLSDAVPWLGWMDFHQHVSRMKKTARELDSALVKWFDEHVRRRKEENQGGRESDFMDVMLSNLPEDIVMSGHTRDTVVKATALILTLTGGESTSVSLTWVLSLLLNHPSVLKAAQEELDTVVGRDRWVEESDIKKLDLLHAIVKETLRLYPPGPVTGLREATEDCSIGGYHVPKGTRVIANIWKLQRDPRVWKNAEEFQPERFMTVNSVMDFRGQNLEYIPFGSGRRSCPGMTFGLQVVNLTLARLLQGFDMAAPAGRPVDMREGLGLALPKANPLEMLLKPRLPSKLYHQCP</sequence>
<evidence type="ECO:0000256" key="6">
    <source>
        <dbReference type="ARBA" id="ARBA00023033"/>
    </source>
</evidence>
<evidence type="ECO:0000256" key="5">
    <source>
        <dbReference type="ARBA" id="ARBA00023004"/>
    </source>
</evidence>
<dbReference type="InterPro" id="IPR036396">
    <property type="entry name" value="Cyt_P450_sf"/>
</dbReference>
<dbReference type="FunFam" id="1.10.630.10:FF:000026">
    <property type="entry name" value="Cytochrome P450 82C4"/>
    <property type="match status" value="1"/>
</dbReference>
<evidence type="ECO:0000313" key="11">
    <source>
        <dbReference type="Proteomes" id="UP001054252"/>
    </source>
</evidence>
<dbReference type="PANTHER" id="PTHR47947">
    <property type="entry name" value="CYTOCHROME P450 82C3-RELATED"/>
    <property type="match status" value="1"/>
</dbReference>
<gene>
    <name evidence="10" type="ORF">SLEP1_g589</name>
</gene>
<keyword evidence="9" id="KW-0732">Signal</keyword>
<comment type="similarity">
    <text evidence="1 8">Belongs to the cytochrome P450 family.</text>
</comment>
<evidence type="ECO:0000256" key="9">
    <source>
        <dbReference type="SAM" id="SignalP"/>
    </source>
</evidence>
<evidence type="ECO:0000256" key="1">
    <source>
        <dbReference type="ARBA" id="ARBA00010617"/>
    </source>
</evidence>
<dbReference type="Proteomes" id="UP001054252">
    <property type="component" value="Unassembled WGS sequence"/>
</dbReference>
<dbReference type="SUPFAM" id="SSF48264">
    <property type="entry name" value="Cytochrome P450"/>
    <property type="match status" value="1"/>
</dbReference>
<feature type="signal peptide" evidence="9">
    <location>
        <begin position="1"/>
        <end position="26"/>
    </location>
</feature>
<evidence type="ECO:0000256" key="3">
    <source>
        <dbReference type="ARBA" id="ARBA00022723"/>
    </source>
</evidence>
<dbReference type="EMBL" id="BPVZ01000001">
    <property type="protein sequence ID" value="GKU86000.1"/>
    <property type="molecule type" value="Genomic_DNA"/>
</dbReference>
<dbReference type="InterPro" id="IPR001128">
    <property type="entry name" value="Cyt_P450"/>
</dbReference>
<dbReference type="PRINTS" id="PR00463">
    <property type="entry name" value="EP450I"/>
</dbReference>
<evidence type="ECO:0000256" key="8">
    <source>
        <dbReference type="RuleBase" id="RU000461"/>
    </source>
</evidence>
<dbReference type="GO" id="GO:0005506">
    <property type="term" value="F:iron ion binding"/>
    <property type="evidence" value="ECO:0007669"/>
    <property type="project" value="InterPro"/>
</dbReference>
<feature type="binding site" description="axial binding residue" evidence="7">
    <location>
        <position position="458"/>
    </location>
    <ligand>
        <name>heme</name>
        <dbReference type="ChEBI" id="CHEBI:30413"/>
    </ligand>
    <ligandPart>
        <name>Fe</name>
        <dbReference type="ChEBI" id="CHEBI:18248"/>
    </ligandPart>
</feature>
<comment type="cofactor">
    <cofactor evidence="7">
        <name>heme</name>
        <dbReference type="ChEBI" id="CHEBI:30413"/>
    </cofactor>
</comment>
<keyword evidence="2 7" id="KW-0349">Heme</keyword>